<proteinExistence type="predicted"/>
<evidence type="ECO:0000313" key="3">
    <source>
        <dbReference type="Proteomes" id="UP000283387"/>
    </source>
</evidence>
<keyword evidence="1" id="KW-0472">Membrane</keyword>
<gene>
    <name evidence="2" type="ORF">BC643_2281</name>
</gene>
<dbReference type="RefSeq" id="WP_120273173.1">
    <property type="nucleotide sequence ID" value="NZ_RAPN01000001.1"/>
</dbReference>
<keyword evidence="3" id="KW-1185">Reference proteome</keyword>
<keyword evidence="1" id="KW-1133">Transmembrane helix</keyword>
<protein>
    <submittedName>
        <fullName evidence="2">Uncharacterized protein</fullName>
    </submittedName>
</protein>
<dbReference type="EMBL" id="RAPN01000001">
    <property type="protein sequence ID" value="RKD91912.1"/>
    <property type="molecule type" value="Genomic_DNA"/>
</dbReference>
<feature type="transmembrane region" description="Helical" evidence="1">
    <location>
        <begin position="84"/>
        <end position="102"/>
    </location>
</feature>
<evidence type="ECO:0000256" key="1">
    <source>
        <dbReference type="SAM" id="Phobius"/>
    </source>
</evidence>
<reference evidence="2 3" key="1">
    <citation type="submission" date="2018-09" db="EMBL/GenBank/DDBJ databases">
        <title>Genomic Encyclopedia of Archaeal and Bacterial Type Strains, Phase II (KMG-II): from individual species to whole genera.</title>
        <authorList>
            <person name="Goeker M."/>
        </authorList>
    </citation>
    <scope>NUCLEOTIDE SEQUENCE [LARGE SCALE GENOMIC DNA]</scope>
    <source>
        <strain evidence="2 3">DSM 27148</strain>
    </source>
</reference>
<evidence type="ECO:0000313" key="2">
    <source>
        <dbReference type="EMBL" id="RKD91912.1"/>
    </source>
</evidence>
<name>A0A419W939_9BACT</name>
<feature type="transmembrane region" description="Helical" evidence="1">
    <location>
        <begin position="181"/>
        <end position="199"/>
    </location>
</feature>
<comment type="caution">
    <text evidence="2">The sequence shown here is derived from an EMBL/GenBank/DDBJ whole genome shotgun (WGS) entry which is preliminary data.</text>
</comment>
<dbReference type="Proteomes" id="UP000283387">
    <property type="component" value="Unassembled WGS sequence"/>
</dbReference>
<accession>A0A419W939</accession>
<organism evidence="2 3">
    <name type="scientific">Mangrovibacterium diazotrophicum</name>
    <dbReference type="NCBI Taxonomy" id="1261403"/>
    <lineage>
        <taxon>Bacteria</taxon>
        <taxon>Pseudomonadati</taxon>
        <taxon>Bacteroidota</taxon>
        <taxon>Bacteroidia</taxon>
        <taxon>Marinilabiliales</taxon>
        <taxon>Prolixibacteraceae</taxon>
        <taxon>Mangrovibacterium</taxon>
    </lineage>
</organism>
<dbReference type="AlphaFoldDB" id="A0A419W939"/>
<feature type="transmembrane region" description="Helical" evidence="1">
    <location>
        <begin position="34"/>
        <end position="53"/>
    </location>
</feature>
<feature type="transmembrane region" description="Helical" evidence="1">
    <location>
        <begin position="114"/>
        <end position="132"/>
    </location>
</feature>
<keyword evidence="1" id="KW-0812">Transmembrane</keyword>
<feature type="transmembrane region" description="Helical" evidence="1">
    <location>
        <begin position="6"/>
        <end position="27"/>
    </location>
</feature>
<sequence>MINNLNLGIDALTVIGIVAGCSNLNTLVIKRGTALWSAFGWTLLSLFFLGATILFQEGIPAFVVSAPFLVLAILTAWQLGRASAYATLGSTIYYAVFLGTYLVKMGMEREVRALMWQLIVLVLTAALALVLVRNKKLQLLRVALILLFILAAFQFTETLQLFAGADQKPDLEPISTAYETVNGWILSGILLLVFLLGYLKTPQNKS</sequence>
<feature type="transmembrane region" description="Helical" evidence="1">
    <location>
        <begin position="139"/>
        <end position="161"/>
    </location>
</feature>
<feature type="transmembrane region" description="Helical" evidence="1">
    <location>
        <begin position="59"/>
        <end position="77"/>
    </location>
</feature>